<keyword evidence="3" id="KW-0255">Endonuclease</keyword>
<proteinExistence type="predicted"/>
<gene>
    <name evidence="3" type="ORF">CLV90_1242</name>
</gene>
<dbReference type="GO" id="GO:0004527">
    <property type="term" value="F:exonuclease activity"/>
    <property type="evidence" value="ECO:0007669"/>
    <property type="project" value="UniProtKB-KW"/>
</dbReference>
<protein>
    <submittedName>
        <fullName evidence="3">Endonuclease/exonuclease/phosphatase (EEP) superfamily protein YafD</fullName>
    </submittedName>
</protein>
<dbReference type="Proteomes" id="UP000294749">
    <property type="component" value="Unassembled WGS sequence"/>
</dbReference>
<evidence type="ECO:0000259" key="2">
    <source>
        <dbReference type="Pfam" id="PF03372"/>
    </source>
</evidence>
<keyword evidence="3" id="KW-0269">Exonuclease</keyword>
<keyword evidence="3" id="KW-0540">Nuclease</keyword>
<evidence type="ECO:0000313" key="4">
    <source>
        <dbReference type="Proteomes" id="UP000294749"/>
    </source>
</evidence>
<reference evidence="3 4" key="1">
    <citation type="submission" date="2019-03" db="EMBL/GenBank/DDBJ databases">
        <title>Genomic Encyclopedia of Archaeal and Bacterial Type Strains, Phase II (KMG-II): from individual species to whole genera.</title>
        <authorList>
            <person name="Goeker M."/>
        </authorList>
    </citation>
    <scope>NUCLEOTIDE SEQUENCE [LARGE SCALE GENOMIC DNA]</scope>
    <source>
        <strain evidence="3 4">DSM 25233</strain>
    </source>
</reference>
<dbReference type="SUPFAM" id="SSF56219">
    <property type="entry name" value="DNase I-like"/>
    <property type="match status" value="1"/>
</dbReference>
<name>A0A4R7K7W4_9FLAO</name>
<dbReference type="Pfam" id="PF03372">
    <property type="entry name" value="Exo_endo_phos"/>
    <property type="match status" value="1"/>
</dbReference>
<dbReference type="AlphaFoldDB" id="A0A4R7K7W4"/>
<accession>A0A4R7K7W4</accession>
<feature type="transmembrane region" description="Helical" evidence="1">
    <location>
        <begin position="12"/>
        <end position="31"/>
    </location>
</feature>
<keyword evidence="1" id="KW-0472">Membrane</keyword>
<dbReference type="InterPro" id="IPR036691">
    <property type="entry name" value="Endo/exonu/phosph_ase_sf"/>
</dbReference>
<dbReference type="RefSeq" id="WP_133686574.1">
    <property type="nucleotide sequence ID" value="NZ_SOAY01000010.1"/>
</dbReference>
<dbReference type="OrthoDB" id="9796594at2"/>
<sequence length="362" mass="42040">MNLSSKLKLRLFLRVFAVLAIILTIFPFIAADHWTVRVFDFPHLQLTVLTMLALLLYFFRFNLKSKVDILFVTVLAGCFVFQMAKVYPYTIFAKKEIFQSSSKSKPTFDIYTANVLQKNDNKVSVVDEAKKFDADILLFTETDKTWQQAFSKSLSREYLYKVEVPLSNTYGMLLYSKLELLEPSVRYLVEDTIPSIHSKIILKSKDTIQLFAIHPAPPTPQHNPTSVDRDAEMMKIAKLTRESKFPVIVMGDFNDVAWSETTELFQKVSGLLDLRKGRGFFSTYNAKSWIMRWPLDHIFSSPDFRILDVKLGDNNGSDHFPFFTKFSYEPQLAKEQMLPEPTKEELNRAYEQIEKENQEQEK</sequence>
<dbReference type="InterPro" id="IPR005135">
    <property type="entry name" value="Endo/exonuclease/phosphatase"/>
</dbReference>
<feature type="transmembrane region" description="Helical" evidence="1">
    <location>
        <begin position="67"/>
        <end position="84"/>
    </location>
</feature>
<feature type="domain" description="Endonuclease/exonuclease/phosphatase" evidence="2">
    <location>
        <begin position="112"/>
        <end position="319"/>
    </location>
</feature>
<keyword evidence="3" id="KW-0378">Hydrolase</keyword>
<dbReference type="EMBL" id="SOAY01000010">
    <property type="protein sequence ID" value="TDT47170.1"/>
    <property type="molecule type" value="Genomic_DNA"/>
</dbReference>
<dbReference type="Gene3D" id="3.60.10.10">
    <property type="entry name" value="Endonuclease/exonuclease/phosphatase"/>
    <property type="match status" value="1"/>
</dbReference>
<keyword evidence="1" id="KW-0812">Transmembrane</keyword>
<comment type="caution">
    <text evidence="3">The sequence shown here is derived from an EMBL/GenBank/DDBJ whole genome shotgun (WGS) entry which is preliminary data.</text>
</comment>
<evidence type="ECO:0000313" key="3">
    <source>
        <dbReference type="EMBL" id="TDT47170.1"/>
    </source>
</evidence>
<keyword evidence="4" id="KW-1185">Reference proteome</keyword>
<feature type="transmembrane region" description="Helical" evidence="1">
    <location>
        <begin position="43"/>
        <end position="60"/>
    </location>
</feature>
<organism evidence="3 4">
    <name type="scientific">Maribacter spongiicola</name>
    <dbReference type="NCBI Taxonomy" id="1206753"/>
    <lineage>
        <taxon>Bacteria</taxon>
        <taxon>Pseudomonadati</taxon>
        <taxon>Bacteroidota</taxon>
        <taxon>Flavobacteriia</taxon>
        <taxon>Flavobacteriales</taxon>
        <taxon>Flavobacteriaceae</taxon>
        <taxon>Maribacter</taxon>
    </lineage>
</organism>
<dbReference type="GO" id="GO:0004519">
    <property type="term" value="F:endonuclease activity"/>
    <property type="evidence" value="ECO:0007669"/>
    <property type="project" value="UniProtKB-KW"/>
</dbReference>
<keyword evidence="1" id="KW-1133">Transmembrane helix</keyword>
<evidence type="ECO:0000256" key="1">
    <source>
        <dbReference type="SAM" id="Phobius"/>
    </source>
</evidence>